<dbReference type="SUPFAM" id="SSF109604">
    <property type="entry name" value="HD-domain/PDEase-like"/>
    <property type="match status" value="1"/>
</dbReference>
<dbReference type="PROSITE" id="PS50084">
    <property type="entry name" value="KH_TYPE_1"/>
    <property type="match status" value="1"/>
</dbReference>
<sequence length="521" mass="58579">MESTLIVAITAVAALIIGILLGKVIFAKNTQIKIQEAEAQAQKIVEDGKIAAENEKKNRILEAKEKFLQLKSEHEKETLQRNQKMADAENRIKQKEQSLTQKTENLTKQMQENEAIKENLTRQMELVAVKRTELEKHQEEHIRRLEKVAALTAEEARHQLIESLKEEARSQALSHIQEIIEDAKLKANKEAKKIIIQSIQRTAAEQTIENAITVFNLESDEIKGQIIGREGRNIRAIEAATGVDLIVDDTPEAIVLSSFDPLRREIARLSLQRLVQDGRIHPARIEEVVEKTKKQLEEQVMDIGERTVIELGIHGLHKELIRLVGKMRFRSSYGQNLLMHSKETANLCAVMAAELGLNPKLAKRAGLLHDIGKVPDEETELSHALLGAKLAEKYGEHAAVVNAIGAHHDEMEMQYVISPIVQACDAISGARPGARREIMQSYLQRIKDLENLALAHDGVEKAYAIQAGRELRVIVESEKVTDNDADRLSFEIANKIQNDMQYPGQIKVTVIREKRAVNVAR</sequence>
<dbReference type="Gene3D" id="3.30.1370.10">
    <property type="entry name" value="K Homology domain, type 1"/>
    <property type="match status" value="1"/>
</dbReference>
<dbReference type="Pfam" id="PF12072">
    <property type="entry name" value="RNase_Y_N"/>
    <property type="match status" value="1"/>
</dbReference>
<keyword evidence="14" id="KW-1185">Reference proteome</keyword>
<dbReference type="OrthoDB" id="9803205at2"/>
<evidence type="ECO:0000256" key="9">
    <source>
        <dbReference type="HAMAP-Rule" id="MF_00335"/>
    </source>
</evidence>
<dbReference type="InterPro" id="IPR006675">
    <property type="entry name" value="HDIG_dom"/>
</dbReference>
<dbReference type="RefSeq" id="WP_116854334.1">
    <property type="nucleotide sequence ID" value="NZ_QTJV01000004.1"/>
</dbReference>
<evidence type="ECO:0000313" key="14">
    <source>
        <dbReference type="Proteomes" id="UP000261174"/>
    </source>
</evidence>
<name>A0A3E1P3K3_9BACT</name>
<dbReference type="CDD" id="cd22431">
    <property type="entry name" value="KH-I_RNaseY"/>
    <property type="match status" value="1"/>
</dbReference>
<protein>
    <recommendedName>
        <fullName evidence="9 10">Ribonuclease Y</fullName>
        <shortName evidence="9">RNase Y</shortName>
        <ecNumber evidence="9 10">3.1.-.-</ecNumber>
    </recommendedName>
</protein>
<evidence type="ECO:0000256" key="6">
    <source>
        <dbReference type="ARBA" id="ARBA00022884"/>
    </source>
</evidence>
<evidence type="ECO:0000313" key="13">
    <source>
        <dbReference type="EMBL" id="RFM34752.1"/>
    </source>
</evidence>
<dbReference type="Proteomes" id="UP000261174">
    <property type="component" value="Unassembled WGS sequence"/>
</dbReference>
<dbReference type="Pfam" id="PF00013">
    <property type="entry name" value="KH_1"/>
    <property type="match status" value="1"/>
</dbReference>
<evidence type="ECO:0000256" key="7">
    <source>
        <dbReference type="ARBA" id="ARBA00022989"/>
    </source>
</evidence>
<accession>A0A3E1P3K3</accession>
<keyword evidence="11" id="KW-0175">Coiled coil</keyword>
<organism evidence="13 14">
    <name type="scientific">Chitinophaga silvisoli</name>
    <dbReference type="NCBI Taxonomy" id="2291814"/>
    <lineage>
        <taxon>Bacteria</taxon>
        <taxon>Pseudomonadati</taxon>
        <taxon>Bacteroidota</taxon>
        <taxon>Chitinophagia</taxon>
        <taxon>Chitinophagales</taxon>
        <taxon>Chitinophagaceae</taxon>
        <taxon>Chitinophaga</taxon>
    </lineage>
</organism>
<dbReference type="GO" id="GO:0004521">
    <property type="term" value="F:RNA endonuclease activity"/>
    <property type="evidence" value="ECO:0007669"/>
    <property type="project" value="UniProtKB-UniRule"/>
</dbReference>
<dbReference type="GO" id="GO:0006402">
    <property type="term" value="P:mRNA catabolic process"/>
    <property type="evidence" value="ECO:0007669"/>
    <property type="project" value="UniProtKB-UniRule"/>
</dbReference>
<evidence type="ECO:0000256" key="8">
    <source>
        <dbReference type="ARBA" id="ARBA00023136"/>
    </source>
</evidence>
<dbReference type="GO" id="GO:0016787">
    <property type="term" value="F:hydrolase activity"/>
    <property type="evidence" value="ECO:0007669"/>
    <property type="project" value="UniProtKB-KW"/>
</dbReference>
<dbReference type="PANTHER" id="PTHR12826">
    <property type="entry name" value="RIBONUCLEASE Y"/>
    <property type="match status" value="1"/>
</dbReference>
<keyword evidence="7 9" id="KW-1133">Transmembrane helix</keyword>
<dbReference type="SUPFAM" id="SSF54791">
    <property type="entry name" value="Eukaryotic type KH-domain (KH-domain type I)"/>
    <property type="match status" value="1"/>
</dbReference>
<dbReference type="AlphaFoldDB" id="A0A3E1P3K3"/>
<dbReference type="EMBL" id="QTJV01000004">
    <property type="protein sequence ID" value="RFM34752.1"/>
    <property type="molecule type" value="Genomic_DNA"/>
</dbReference>
<dbReference type="HAMAP" id="MF_00335">
    <property type="entry name" value="RNase_Y"/>
    <property type="match status" value="1"/>
</dbReference>
<dbReference type="Pfam" id="PF01966">
    <property type="entry name" value="HD"/>
    <property type="match status" value="1"/>
</dbReference>
<reference evidence="13 14" key="1">
    <citation type="submission" date="2018-08" db="EMBL/GenBank/DDBJ databases">
        <title>Chitinophaga sp. K20C18050901, a novel bacterium isolated from forest soil.</title>
        <authorList>
            <person name="Wang C."/>
        </authorList>
    </citation>
    <scope>NUCLEOTIDE SEQUENCE [LARGE SCALE GENOMIC DNA]</scope>
    <source>
        <strain evidence="13 14">K20C18050901</strain>
    </source>
</reference>
<dbReference type="NCBIfam" id="TIGR00277">
    <property type="entry name" value="HDIG"/>
    <property type="match status" value="1"/>
</dbReference>
<dbReference type="CDD" id="cd00077">
    <property type="entry name" value="HDc"/>
    <property type="match status" value="1"/>
</dbReference>
<comment type="similarity">
    <text evidence="9">Belongs to the RNase Y family.</text>
</comment>
<dbReference type="PANTHER" id="PTHR12826:SF15">
    <property type="entry name" value="RIBONUCLEASE Y"/>
    <property type="match status" value="1"/>
</dbReference>
<dbReference type="FunFam" id="1.10.3210.10:FF:000013">
    <property type="entry name" value="Ribonuclease Y"/>
    <property type="match status" value="1"/>
</dbReference>
<dbReference type="PROSITE" id="PS51831">
    <property type="entry name" value="HD"/>
    <property type="match status" value="1"/>
</dbReference>
<dbReference type="SMART" id="SM00471">
    <property type="entry name" value="HDc"/>
    <property type="match status" value="1"/>
</dbReference>
<feature type="transmembrane region" description="Helical" evidence="9">
    <location>
        <begin position="6"/>
        <end position="26"/>
    </location>
</feature>
<dbReference type="InterPro" id="IPR006674">
    <property type="entry name" value="HD_domain"/>
</dbReference>
<dbReference type="InterPro" id="IPR022711">
    <property type="entry name" value="RNase_Y_N"/>
</dbReference>
<keyword evidence="4 9" id="KW-0255">Endonuclease</keyword>
<dbReference type="InterPro" id="IPR004088">
    <property type="entry name" value="KH_dom_type_1"/>
</dbReference>
<evidence type="ECO:0000256" key="4">
    <source>
        <dbReference type="ARBA" id="ARBA00022759"/>
    </source>
</evidence>
<dbReference type="EC" id="3.1.-.-" evidence="9 10"/>
<feature type="domain" description="HD" evidence="12">
    <location>
        <begin position="337"/>
        <end position="430"/>
    </location>
</feature>
<evidence type="ECO:0000256" key="1">
    <source>
        <dbReference type="ARBA" id="ARBA00022475"/>
    </source>
</evidence>
<dbReference type="InterPro" id="IPR004087">
    <property type="entry name" value="KH_dom"/>
</dbReference>
<evidence type="ECO:0000259" key="12">
    <source>
        <dbReference type="PROSITE" id="PS51831"/>
    </source>
</evidence>
<comment type="subcellular location">
    <subcellularLocation>
        <location evidence="9">Cell membrane</location>
        <topology evidence="9">Single-pass membrane protein</topology>
    </subcellularLocation>
</comment>
<comment type="caution">
    <text evidence="13">The sequence shown here is derived from an EMBL/GenBank/DDBJ whole genome shotgun (WGS) entry which is preliminary data.</text>
</comment>
<feature type="coiled-coil region" evidence="11">
    <location>
        <begin position="27"/>
        <end position="123"/>
    </location>
</feature>
<gene>
    <name evidence="9 13" type="primary">rny</name>
    <name evidence="13" type="ORF">DXN04_15015</name>
</gene>
<keyword evidence="6 9" id="KW-0694">RNA-binding</keyword>
<dbReference type="GO" id="GO:0005886">
    <property type="term" value="C:plasma membrane"/>
    <property type="evidence" value="ECO:0007669"/>
    <property type="project" value="UniProtKB-SubCell"/>
</dbReference>
<keyword evidence="2 9" id="KW-0812">Transmembrane</keyword>
<keyword evidence="3 9" id="KW-0540">Nuclease</keyword>
<proteinExistence type="inferred from homology"/>
<comment type="function">
    <text evidence="9">Endoribonuclease that initiates mRNA decay.</text>
</comment>
<keyword evidence="5 9" id="KW-0378">Hydrolase</keyword>
<dbReference type="Gene3D" id="1.10.3210.10">
    <property type="entry name" value="Hypothetical protein af1432"/>
    <property type="match status" value="1"/>
</dbReference>
<dbReference type="InterPro" id="IPR017705">
    <property type="entry name" value="Ribonuclease_Y"/>
</dbReference>
<dbReference type="SMART" id="SM00322">
    <property type="entry name" value="KH"/>
    <property type="match status" value="1"/>
</dbReference>
<dbReference type="NCBIfam" id="TIGR03319">
    <property type="entry name" value="RNase_Y"/>
    <property type="match status" value="1"/>
</dbReference>
<evidence type="ECO:0000256" key="5">
    <source>
        <dbReference type="ARBA" id="ARBA00022801"/>
    </source>
</evidence>
<evidence type="ECO:0000256" key="2">
    <source>
        <dbReference type="ARBA" id="ARBA00022692"/>
    </source>
</evidence>
<keyword evidence="1 9" id="KW-1003">Cell membrane</keyword>
<dbReference type="GO" id="GO:0003723">
    <property type="term" value="F:RNA binding"/>
    <property type="evidence" value="ECO:0007669"/>
    <property type="project" value="UniProtKB-UniRule"/>
</dbReference>
<keyword evidence="8 9" id="KW-0472">Membrane</keyword>
<evidence type="ECO:0000256" key="3">
    <source>
        <dbReference type="ARBA" id="ARBA00022722"/>
    </source>
</evidence>
<evidence type="ECO:0000256" key="10">
    <source>
        <dbReference type="NCBIfam" id="TIGR03319"/>
    </source>
</evidence>
<dbReference type="InterPro" id="IPR036612">
    <property type="entry name" value="KH_dom_type_1_sf"/>
</dbReference>
<dbReference type="InterPro" id="IPR003607">
    <property type="entry name" value="HD/PDEase_dom"/>
</dbReference>
<evidence type="ECO:0000256" key="11">
    <source>
        <dbReference type="SAM" id="Coils"/>
    </source>
</evidence>